<dbReference type="AlphaFoldDB" id="A0AAD7UCY4"/>
<evidence type="ECO:0000256" key="3">
    <source>
        <dbReference type="ARBA" id="ARBA00022989"/>
    </source>
</evidence>
<feature type="transmembrane region" description="Helical" evidence="5">
    <location>
        <begin position="82"/>
        <end position="102"/>
    </location>
</feature>
<gene>
    <name evidence="7" type="ORF">CTAYLR_008760</name>
</gene>
<evidence type="ECO:0000313" key="8">
    <source>
        <dbReference type="Proteomes" id="UP001230188"/>
    </source>
</evidence>
<dbReference type="PANTHER" id="PTHR13439:SF0">
    <property type="entry name" value="TOPOISOMERASE I DAMAGE AFFECTED PROTEIN 4"/>
    <property type="match status" value="1"/>
</dbReference>
<dbReference type="Pfam" id="PF03798">
    <property type="entry name" value="TRAM_LAG1_CLN8"/>
    <property type="match status" value="1"/>
</dbReference>
<keyword evidence="2 5" id="KW-0812">Transmembrane</keyword>
<evidence type="ECO:0000256" key="4">
    <source>
        <dbReference type="ARBA" id="ARBA00023136"/>
    </source>
</evidence>
<comment type="caution">
    <text evidence="7">The sequence shown here is derived from an EMBL/GenBank/DDBJ whole genome shotgun (WGS) entry which is preliminary data.</text>
</comment>
<proteinExistence type="predicted"/>
<feature type="domain" description="TLC" evidence="6">
    <location>
        <begin position="68"/>
        <end position="241"/>
    </location>
</feature>
<comment type="subcellular location">
    <subcellularLocation>
        <location evidence="1">Membrane</location>
        <topology evidence="1">Multi-pass membrane protein</topology>
    </subcellularLocation>
</comment>
<evidence type="ECO:0000256" key="5">
    <source>
        <dbReference type="SAM" id="Phobius"/>
    </source>
</evidence>
<dbReference type="GO" id="GO:0016020">
    <property type="term" value="C:membrane"/>
    <property type="evidence" value="ECO:0007669"/>
    <property type="project" value="UniProtKB-SubCell"/>
</dbReference>
<keyword evidence="8" id="KW-1185">Reference proteome</keyword>
<dbReference type="Proteomes" id="UP001230188">
    <property type="component" value="Unassembled WGS sequence"/>
</dbReference>
<keyword evidence="3 5" id="KW-1133">Transmembrane helix</keyword>
<dbReference type="GO" id="GO:0005783">
    <property type="term" value="C:endoplasmic reticulum"/>
    <property type="evidence" value="ECO:0007669"/>
    <property type="project" value="TreeGrafter"/>
</dbReference>
<name>A0AAD7UCY4_9STRA</name>
<feature type="transmembrane region" description="Helical" evidence="5">
    <location>
        <begin position="215"/>
        <end position="233"/>
    </location>
</feature>
<reference evidence="7" key="1">
    <citation type="submission" date="2023-01" db="EMBL/GenBank/DDBJ databases">
        <title>Metagenome sequencing of chrysophaentin producing Chrysophaeum taylorii.</title>
        <authorList>
            <person name="Davison J."/>
            <person name="Bewley C."/>
        </authorList>
    </citation>
    <scope>NUCLEOTIDE SEQUENCE</scope>
    <source>
        <strain evidence="7">NIES-1699</strain>
    </source>
</reference>
<dbReference type="PANTHER" id="PTHR13439">
    <property type="entry name" value="CT120 PROTEIN"/>
    <property type="match status" value="1"/>
</dbReference>
<protein>
    <recommendedName>
        <fullName evidence="6">TLC domain-containing protein</fullName>
    </recommendedName>
</protein>
<evidence type="ECO:0000313" key="7">
    <source>
        <dbReference type="EMBL" id="KAJ8602567.1"/>
    </source>
</evidence>
<dbReference type="EMBL" id="JAQMWT010000376">
    <property type="protein sequence ID" value="KAJ8602567.1"/>
    <property type="molecule type" value="Genomic_DNA"/>
</dbReference>
<dbReference type="InterPro" id="IPR006634">
    <property type="entry name" value="TLC-dom"/>
</dbReference>
<evidence type="ECO:0000259" key="6">
    <source>
        <dbReference type="Pfam" id="PF03798"/>
    </source>
</evidence>
<dbReference type="InterPro" id="IPR050846">
    <property type="entry name" value="TLCD"/>
</dbReference>
<accession>A0AAD7UCY4</accession>
<evidence type="ECO:0000256" key="2">
    <source>
        <dbReference type="ARBA" id="ARBA00022692"/>
    </source>
</evidence>
<feature type="transmembrane region" description="Helical" evidence="5">
    <location>
        <begin position="45"/>
        <end position="62"/>
    </location>
</feature>
<feature type="transmembrane region" description="Helical" evidence="5">
    <location>
        <begin position="179"/>
        <end position="203"/>
    </location>
</feature>
<organism evidence="7 8">
    <name type="scientific">Chrysophaeum taylorii</name>
    <dbReference type="NCBI Taxonomy" id="2483200"/>
    <lineage>
        <taxon>Eukaryota</taxon>
        <taxon>Sar</taxon>
        <taxon>Stramenopiles</taxon>
        <taxon>Ochrophyta</taxon>
        <taxon>Pelagophyceae</taxon>
        <taxon>Pelagomonadales</taxon>
        <taxon>Pelagomonadaceae</taxon>
        <taxon>Chrysophaeum</taxon>
    </lineage>
</organism>
<sequence>MGSNGQRRRVSLVAEHYNIDTASFKMRADPMLHHDKNAARDSHDVFNLVMLVPVISLNLMNWRFEWSTPLPALWHGRYFMPFWWTTCGYFVADVAFVVLWPSCVKSPRVIVRHHVCTLAYICLPLFMPECRWLMGSCMIVEVNTWLLIARRFFNRAGDAPFCSIGVPFTKSLRIKLISVGFYLTWFVIRILFYPALFFMILTAYEERTKQLGTRLNGLAIAPLFHLVFIYLNFKWTVDLVRSKLRSSPPAKGL</sequence>
<evidence type="ECO:0000256" key="1">
    <source>
        <dbReference type="ARBA" id="ARBA00004141"/>
    </source>
</evidence>
<dbReference type="GO" id="GO:0055088">
    <property type="term" value="P:lipid homeostasis"/>
    <property type="evidence" value="ECO:0007669"/>
    <property type="project" value="TreeGrafter"/>
</dbReference>
<keyword evidence="4 5" id="KW-0472">Membrane</keyword>